<dbReference type="InterPro" id="IPR039703">
    <property type="entry name" value="Nta1"/>
</dbReference>
<dbReference type="GO" id="GO:0070773">
    <property type="term" value="F:protein-N-terminal glutamine amidohydrolase activity"/>
    <property type="evidence" value="ECO:0007669"/>
    <property type="project" value="InterPro"/>
</dbReference>
<dbReference type="AlphaFoldDB" id="A0A0F4YGH2"/>
<dbReference type="SUPFAM" id="SSF56317">
    <property type="entry name" value="Carbon-nitrogen hydrolase"/>
    <property type="match status" value="1"/>
</dbReference>
<evidence type="ECO:0000259" key="2">
    <source>
        <dbReference type="PROSITE" id="PS50263"/>
    </source>
</evidence>
<reference evidence="3 4" key="1">
    <citation type="submission" date="2015-04" db="EMBL/GenBank/DDBJ databases">
        <authorList>
            <person name="Heijne W.H."/>
            <person name="Fedorova N.D."/>
            <person name="Nierman W.C."/>
            <person name="Vollebregt A.W."/>
            <person name="Zhao Z."/>
            <person name="Wu L."/>
            <person name="Kumar M."/>
            <person name="Stam H."/>
            <person name="van den Berg M.A."/>
            <person name="Pel H.J."/>
        </authorList>
    </citation>
    <scope>NUCLEOTIDE SEQUENCE [LARGE SCALE GENOMIC DNA]</scope>
    <source>
        <strain evidence="3 4">CBS 393.64</strain>
    </source>
</reference>
<dbReference type="Proteomes" id="UP000053958">
    <property type="component" value="Unassembled WGS sequence"/>
</dbReference>
<proteinExistence type="predicted"/>
<accession>A0A0F4YGH2</accession>
<sequence>MRRADELLKLKRSAATTTATAKNDELSSVEDGPGPGIEELRPDILVLPEMAFTGYNFPSLQAIKPYLEPQGTGPTAKWARDTAKYLKCKVCVGYPEISKAEVRHGDGDEAPSPSETEKYFNSLLVVDENGEILLNYRKQFLYYTDETWASEGDGGWGYHALEFDSPRPSQDNATRQQVPTTFGICMDINPYRFEAPFTAWEFANRVLDSQSQLVIISTAWLTLEGQEAIASLGRNRPDMDTFNYWIRRFWPLIEKRMAHDGDIDGGSSLRSGMTQSEKKVVLVFANRTGVEEGTEGFNPTATYAGTSTIIAITQKLPPEKNGDGAAATGLKQHDNEKPLDVKILCWDMKGATEEGICFADTLSEPKMVFGLVKRSDDGNGDGNGDDDDDGES</sequence>
<dbReference type="GO" id="GO:0008418">
    <property type="term" value="F:protein-N-terminal asparagine amidohydrolase activity"/>
    <property type="evidence" value="ECO:0007669"/>
    <property type="project" value="InterPro"/>
</dbReference>
<dbReference type="GeneID" id="25321599"/>
<organism evidence="3 4">
    <name type="scientific">Rasamsonia emersonii (strain ATCC 16479 / CBS 393.64 / IMI 116815)</name>
    <dbReference type="NCBI Taxonomy" id="1408163"/>
    <lineage>
        <taxon>Eukaryota</taxon>
        <taxon>Fungi</taxon>
        <taxon>Dikarya</taxon>
        <taxon>Ascomycota</taxon>
        <taxon>Pezizomycotina</taxon>
        <taxon>Eurotiomycetes</taxon>
        <taxon>Eurotiomycetidae</taxon>
        <taxon>Eurotiales</taxon>
        <taxon>Trichocomaceae</taxon>
        <taxon>Rasamsonia</taxon>
    </lineage>
</organism>
<comment type="caution">
    <text evidence="3">The sequence shown here is derived from an EMBL/GenBank/DDBJ whole genome shotgun (WGS) entry which is preliminary data.</text>
</comment>
<dbReference type="PROSITE" id="PS50263">
    <property type="entry name" value="CN_HYDROLASE"/>
    <property type="match status" value="1"/>
</dbReference>
<dbReference type="GO" id="GO:0030163">
    <property type="term" value="P:protein catabolic process"/>
    <property type="evidence" value="ECO:0007669"/>
    <property type="project" value="TreeGrafter"/>
</dbReference>
<dbReference type="OrthoDB" id="201515at2759"/>
<dbReference type="PANTHER" id="PTHR11750:SF26">
    <property type="entry name" value="PROTEIN N-TERMINAL AMIDASE"/>
    <property type="match status" value="1"/>
</dbReference>
<dbReference type="PANTHER" id="PTHR11750">
    <property type="entry name" value="PROTEIN N-TERMINAL AMIDASE"/>
    <property type="match status" value="1"/>
</dbReference>
<feature type="domain" description="CN hydrolase" evidence="2">
    <location>
        <begin position="1"/>
        <end position="350"/>
    </location>
</feature>
<dbReference type="Gene3D" id="3.60.110.10">
    <property type="entry name" value="Carbon-nitrogen hydrolase"/>
    <property type="match status" value="1"/>
</dbReference>
<dbReference type="RefSeq" id="XP_013323325.1">
    <property type="nucleotide sequence ID" value="XM_013467871.1"/>
</dbReference>
<dbReference type="InterPro" id="IPR036526">
    <property type="entry name" value="C-N_Hydrolase_sf"/>
</dbReference>
<feature type="region of interest" description="Disordered" evidence="1">
    <location>
        <begin position="16"/>
        <end position="37"/>
    </location>
</feature>
<dbReference type="EMBL" id="LASV01000741">
    <property type="protein sequence ID" value="KKA16713.1"/>
    <property type="molecule type" value="Genomic_DNA"/>
</dbReference>
<evidence type="ECO:0000313" key="4">
    <source>
        <dbReference type="Proteomes" id="UP000053958"/>
    </source>
</evidence>
<dbReference type="Pfam" id="PF00795">
    <property type="entry name" value="CN_hydrolase"/>
    <property type="match status" value="1"/>
</dbReference>
<evidence type="ECO:0000256" key="1">
    <source>
        <dbReference type="SAM" id="MobiDB-lite"/>
    </source>
</evidence>
<protein>
    <recommendedName>
        <fullName evidence="2">CN hydrolase domain-containing protein</fullName>
    </recommendedName>
</protein>
<evidence type="ECO:0000313" key="3">
    <source>
        <dbReference type="EMBL" id="KKA16713.1"/>
    </source>
</evidence>
<name>A0A0F4YGH2_RASE3</name>
<gene>
    <name evidence="3" type="ORF">T310_9667</name>
</gene>
<feature type="compositionally biased region" description="Acidic residues" evidence="1">
    <location>
        <begin position="383"/>
        <end position="392"/>
    </location>
</feature>
<feature type="region of interest" description="Disordered" evidence="1">
    <location>
        <begin position="372"/>
        <end position="392"/>
    </location>
</feature>
<dbReference type="STRING" id="1408163.A0A0F4YGH2"/>
<dbReference type="InterPro" id="IPR003010">
    <property type="entry name" value="C-N_Hydrolase"/>
</dbReference>
<keyword evidence="4" id="KW-1185">Reference proteome</keyword>